<dbReference type="Gene3D" id="3.80.10.10">
    <property type="entry name" value="Ribonuclease Inhibitor"/>
    <property type="match status" value="1"/>
</dbReference>
<name>A0A820PEM8_9BILA</name>
<dbReference type="SUPFAM" id="SSF52047">
    <property type="entry name" value="RNI-like"/>
    <property type="match status" value="1"/>
</dbReference>
<dbReference type="Proteomes" id="UP000663868">
    <property type="component" value="Unassembled WGS sequence"/>
</dbReference>
<dbReference type="EMBL" id="CAJOBB010025271">
    <property type="protein sequence ID" value="CAF4407253.1"/>
    <property type="molecule type" value="Genomic_DNA"/>
</dbReference>
<accession>A0A820PEM8</accession>
<evidence type="ECO:0000313" key="2">
    <source>
        <dbReference type="Proteomes" id="UP000663868"/>
    </source>
</evidence>
<protein>
    <submittedName>
        <fullName evidence="1">Uncharacterized protein</fullName>
    </submittedName>
</protein>
<proteinExistence type="predicted"/>
<feature type="non-terminal residue" evidence="1">
    <location>
        <position position="1"/>
    </location>
</feature>
<dbReference type="AlphaFoldDB" id="A0A820PEM8"/>
<sequence>FISSTKYSNPTVNVGGVKTFFTRNQTLEILQLNNANLSNDFLRELCDGLHSNIYLNKFDLRLSGNQLEAFIREYAHHFATIPSLTALDITGCGMYKIKYTVKKIIG</sequence>
<comment type="caution">
    <text evidence="1">The sequence shown here is derived from an EMBL/GenBank/DDBJ whole genome shotgun (WGS) entry which is preliminary data.</text>
</comment>
<dbReference type="InterPro" id="IPR032675">
    <property type="entry name" value="LRR_dom_sf"/>
</dbReference>
<gene>
    <name evidence="1" type="ORF">KXQ929_LOCUS51369</name>
</gene>
<reference evidence="1" key="1">
    <citation type="submission" date="2021-02" db="EMBL/GenBank/DDBJ databases">
        <authorList>
            <person name="Nowell W R."/>
        </authorList>
    </citation>
    <scope>NUCLEOTIDE SEQUENCE</scope>
</reference>
<organism evidence="1 2">
    <name type="scientific">Adineta steineri</name>
    <dbReference type="NCBI Taxonomy" id="433720"/>
    <lineage>
        <taxon>Eukaryota</taxon>
        <taxon>Metazoa</taxon>
        <taxon>Spiralia</taxon>
        <taxon>Gnathifera</taxon>
        <taxon>Rotifera</taxon>
        <taxon>Eurotatoria</taxon>
        <taxon>Bdelloidea</taxon>
        <taxon>Adinetida</taxon>
        <taxon>Adinetidae</taxon>
        <taxon>Adineta</taxon>
    </lineage>
</organism>
<evidence type="ECO:0000313" key="1">
    <source>
        <dbReference type="EMBL" id="CAF4407253.1"/>
    </source>
</evidence>